<dbReference type="EMBL" id="BDGJ01000088">
    <property type="protein sequence ID" value="GAW92652.1"/>
    <property type="molecule type" value="Genomic_DNA"/>
</dbReference>
<proteinExistence type="predicted"/>
<keyword evidence="1" id="KW-0812">Transmembrane</keyword>
<feature type="transmembrane region" description="Helical" evidence="1">
    <location>
        <begin position="12"/>
        <end position="32"/>
    </location>
</feature>
<gene>
    <name evidence="2" type="ORF">KKC1_18030</name>
</gene>
<keyword evidence="3" id="KW-1185">Reference proteome</keyword>
<protein>
    <submittedName>
        <fullName evidence="2">Uncharacterized protein</fullName>
    </submittedName>
</protein>
<keyword evidence="1" id="KW-1133">Transmembrane helix</keyword>
<accession>A0A1Z5HSZ1</accession>
<dbReference type="OrthoDB" id="2968447at2"/>
<sequence>MKCKDCGREGVFLLKTGTVIGVYCGDCYLPLFRANREKTRRRQSVGNWIPKGKITNS</sequence>
<dbReference type="Proteomes" id="UP000197032">
    <property type="component" value="Unassembled WGS sequence"/>
</dbReference>
<dbReference type="AlphaFoldDB" id="A0A1Z5HSZ1"/>
<comment type="caution">
    <text evidence="2">The sequence shown here is derived from an EMBL/GenBank/DDBJ whole genome shotgun (WGS) entry which is preliminary data.</text>
</comment>
<organism evidence="2 3">
    <name type="scientific">Calderihabitans maritimus</name>
    <dbReference type="NCBI Taxonomy" id="1246530"/>
    <lineage>
        <taxon>Bacteria</taxon>
        <taxon>Bacillati</taxon>
        <taxon>Bacillota</taxon>
        <taxon>Clostridia</taxon>
        <taxon>Neomoorellales</taxon>
        <taxon>Calderihabitantaceae</taxon>
        <taxon>Calderihabitans</taxon>
    </lineage>
</organism>
<reference evidence="3" key="1">
    <citation type="journal article" date="2017" name="Appl. Environ. Microbiol.">
        <title>Genomic analysis of Calderihabitans maritimus KKC1, a thermophilic hydrogenogenic carboxydotrophic bacterium isolated from marine sediment.</title>
        <authorList>
            <person name="Omae K."/>
            <person name="Yoneda Y."/>
            <person name="Fukuyama Y."/>
            <person name="Yoshida T."/>
            <person name="Sako Y."/>
        </authorList>
    </citation>
    <scope>NUCLEOTIDE SEQUENCE [LARGE SCALE GENOMIC DNA]</scope>
    <source>
        <strain evidence="3">KKC1</strain>
    </source>
</reference>
<evidence type="ECO:0000256" key="1">
    <source>
        <dbReference type="SAM" id="Phobius"/>
    </source>
</evidence>
<evidence type="ECO:0000313" key="3">
    <source>
        <dbReference type="Proteomes" id="UP000197032"/>
    </source>
</evidence>
<evidence type="ECO:0000313" key="2">
    <source>
        <dbReference type="EMBL" id="GAW92652.1"/>
    </source>
</evidence>
<keyword evidence="1" id="KW-0472">Membrane</keyword>
<name>A0A1Z5HSZ1_9FIRM</name>
<dbReference type="RefSeq" id="WP_153802852.1">
    <property type="nucleotide sequence ID" value="NZ_BDGJ01000088.1"/>
</dbReference>